<name>W7YEW4_9BACT</name>
<dbReference type="EMBL" id="BAMD01000219">
    <property type="protein sequence ID" value="GAF06013.1"/>
    <property type="molecule type" value="Genomic_DNA"/>
</dbReference>
<keyword evidence="3" id="KW-1185">Reference proteome</keyword>
<evidence type="ECO:0008006" key="4">
    <source>
        <dbReference type="Google" id="ProtNLM"/>
    </source>
</evidence>
<dbReference type="AlphaFoldDB" id="W7YEW4"/>
<organism evidence="2 3">
    <name type="scientific">Saccharicrinis fermentans DSM 9555 = JCM 21142</name>
    <dbReference type="NCBI Taxonomy" id="869213"/>
    <lineage>
        <taxon>Bacteria</taxon>
        <taxon>Pseudomonadati</taxon>
        <taxon>Bacteroidota</taxon>
        <taxon>Bacteroidia</taxon>
        <taxon>Marinilabiliales</taxon>
        <taxon>Marinilabiliaceae</taxon>
        <taxon>Saccharicrinis</taxon>
    </lineage>
</organism>
<gene>
    <name evidence="2" type="ORF">JCM21142_134780</name>
</gene>
<comment type="caution">
    <text evidence="2">The sequence shown here is derived from an EMBL/GenBank/DDBJ whole genome shotgun (WGS) entry which is preliminary data.</text>
</comment>
<feature type="transmembrane region" description="Helical" evidence="1">
    <location>
        <begin position="45"/>
        <end position="65"/>
    </location>
</feature>
<accession>W7YEW4</accession>
<evidence type="ECO:0000313" key="2">
    <source>
        <dbReference type="EMBL" id="GAF06013.1"/>
    </source>
</evidence>
<dbReference type="STRING" id="869213.GCA_000517085_00757"/>
<keyword evidence="1" id="KW-0472">Membrane</keyword>
<dbReference type="RefSeq" id="WP_152541938.1">
    <property type="nucleotide sequence ID" value="NZ_BAMD01000219.1"/>
</dbReference>
<protein>
    <recommendedName>
        <fullName evidence="4">Phage abortive infection protein</fullName>
    </recommendedName>
</protein>
<sequence length="238" mass="26964">MKKYSVLLFLIFGIIILFILPRIFIKSTWGFDFTTNNASNIGSAIGGVTAPIIGVLSSFLIYFAYNEQRRANKKADNKRNFDILYTLFNDTKKRFFELQYKSIEGADNQGKYALNVFRNDVISQAAIEAGGKPKNLTKVLNTSYRNELIESLDLISLIKKNTDTGYSLLQNERELLIKSLSLFFYKNLKIQLKDIEDSLKDLDDIKVCGRIEPTGTKQLKVLKESVSGLLICFDGNVS</sequence>
<reference evidence="2 3" key="1">
    <citation type="journal article" date="2014" name="Genome Announc.">
        <title>Draft Genome Sequence of Cytophaga fermentans JCM 21142T, a Facultative Anaerobe Isolated from Marine Mud.</title>
        <authorList>
            <person name="Starns D."/>
            <person name="Oshima K."/>
            <person name="Suda W."/>
            <person name="Iino T."/>
            <person name="Yuki M."/>
            <person name="Inoue J."/>
            <person name="Kitamura K."/>
            <person name="Iida T."/>
            <person name="Darby A."/>
            <person name="Hattori M."/>
            <person name="Ohkuma M."/>
        </authorList>
    </citation>
    <scope>NUCLEOTIDE SEQUENCE [LARGE SCALE GENOMIC DNA]</scope>
    <source>
        <strain evidence="2 3">JCM 21142</strain>
    </source>
</reference>
<keyword evidence="1" id="KW-1133">Transmembrane helix</keyword>
<evidence type="ECO:0000313" key="3">
    <source>
        <dbReference type="Proteomes" id="UP000019402"/>
    </source>
</evidence>
<proteinExistence type="predicted"/>
<dbReference type="Proteomes" id="UP000019402">
    <property type="component" value="Unassembled WGS sequence"/>
</dbReference>
<evidence type="ECO:0000256" key="1">
    <source>
        <dbReference type="SAM" id="Phobius"/>
    </source>
</evidence>
<feature type="transmembrane region" description="Helical" evidence="1">
    <location>
        <begin position="7"/>
        <end position="25"/>
    </location>
</feature>
<keyword evidence="1" id="KW-0812">Transmembrane</keyword>
<dbReference type="OrthoDB" id="6678638at2"/>